<dbReference type="RefSeq" id="XP_013274373.1">
    <property type="nucleotide sequence ID" value="XM_013418919.1"/>
</dbReference>
<dbReference type="Pfam" id="PF05089">
    <property type="entry name" value="NAGLU"/>
    <property type="match status" value="1"/>
</dbReference>
<dbReference type="STRING" id="1442369.A0A0D2FY62"/>
<dbReference type="PANTHER" id="PTHR12872">
    <property type="entry name" value="ALPHA-N-ACETYLGLUCOSAMINIDASE"/>
    <property type="match status" value="1"/>
</dbReference>
<name>A0A0D2FY62_9EURO</name>
<dbReference type="EMBL" id="KN847476">
    <property type="protein sequence ID" value="KIX07237.1"/>
    <property type="molecule type" value="Genomic_DNA"/>
</dbReference>
<dbReference type="InterPro" id="IPR007781">
    <property type="entry name" value="NAGLU"/>
</dbReference>
<dbReference type="SUPFAM" id="SSF51445">
    <property type="entry name" value="(Trans)glycosidases"/>
    <property type="match status" value="1"/>
</dbReference>
<dbReference type="VEuPathDB" id="FungiDB:Z518_01890"/>
<evidence type="ECO:0000259" key="1">
    <source>
        <dbReference type="Pfam" id="PF05089"/>
    </source>
</evidence>
<gene>
    <name evidence="2" type="ORF">Z518_01890</name>
</gene>
<dbReference type="Proteomes" id="UP000053617">
    <property type="component" value="Unassembled WGS sequence"/>
</dbReference>
<dbReference type="InterPro" id="IPR017853">
    <property type="entry name" value="GH"/>
</dbReference>
<accession>A0A0D2FY62</accession>
<dbReference type="InterPro" id="IPR024733">
    <property type="entry name" value="NAGLU_tim-barrel"/>
</dbReference>
<sequence>MSKHCQIVSLYVGQVLSLGDTTSIQVKRFDERQMPGLSSNPIAVTFSYTTAFWSWEDWEMELDWLALRGHEKILLEVFRDIGLSQSEVLNFFSGPAFQAWNRFGNIQSSWTGQLLLSWIDDQFELQKQILQRMVDLGMTPVLPAFTGFVSRTFPEVFPNSTFVNISQWNGFSAEYTNVTFLELTNPLFAQLQKNFITKQRQHYGNVSHIYTLDQFNENDPLSRDLDDLKRLGNAVWQSLKDADPNAIWMMQGWLFF</sequence>
<dbReference type="GeneID" id="25289961"/>
<evidence type="ECO:0000313" key="2">
    <source>
        <dbReference type="EMBL" id="KIX07237.1"/>
    </source>
</evidence>
<dbReference type="OrthoDB" id="64736at2759"/>
<reference evidence="2 3" key="1">
    <citation type="submission" date="2015-01" db="EMBL/GenBank/DDBJ databases">
        <title>The Genome Sequence of Rhinocladiella mackenzie CBS 650.93.</title>
        <authorList>
            <consortium name="The Broad Institute Genomics Platform"/>
            <person name="Cuomo C."/>
            <person name="de Hoog S."/>
            <person name="Gorbushina A."/>
            <person name="Stielow B."/>
            <person name="Teixiera M."/>
            <person name="Abouelleil A."/>
            <person name="Chapman S.B."/>
            <person name="Priest M."/>
            <person name="Young S.K."/>
            <person name="Wortman J."/>
            <person name="Nusbaum C."/>
            <person name="Birren B."/>
        </authorList>
    </citation>
    <scope>NUCLEOTIDE SEQUENCE [LARGE SCALE GENOMIC DNA]</scope>
    <source>
        <strain evidence="2 3">CBS 650.93</strain>
    </source>
</reference>
<organism evidence="2 3">
    <name type="scientific">Rhinocladiella mackenziei CBS 650.93</name>
    <dbReference type="NCBI Taxonomy" id="1442369"/>
    <lineage>
        <taxon>Eukaryota</taxon>
        <taxon>Fungi</taxon>
        <taxon>Dikarya</taxon>
        <taxon>Ascomycota</taxon>
        <taxon>Pezizomycotina</taxon>
        <taxon>Eurotiomycetes</taxon>
        <taxon>Chaetothyriomycetidae</taxon>
        <taxon>Chaetothyriales</taxon>
        <taxon>Herpotrichiellaceae</taxon>
        <taxon>Rhinocladiella</taxon>
    </lineage>
</organism>
<protein>
    <recommendedName>
        <fullName evidence="1">Alpha-N-acetylglucosaminidase tim-barrel domain-containing protein</fullName>
    </recommendedName>
</protein>
<evidence type="ECO:0000313" key="3">
    <source>
        <dbReference type="Proteomes" id="UP000053617"/>
    </source>
</evidence>
<feature type="domain" description="Alpha-N-acetylglucosaminidase tim-barrel" evidence="1">
    <location>
        <begin position="44"/>
        <end position="255"/>
    </location>
</feature>
<dbReference type="AlphaFoldDB" id="A0A0D2FY62"/>
<dbReference type="Gene3D" id="3.20.20.80">
    <property type="entry name" value="Glycosidases"/>
    <property type="match status" value="1"/>
</dbReference>
<proteinExistence type="predicted"/>
<dbReference type="PANTHER" id="PTHR12872:SF1">
    <property type="entry name" value="ALPHA-N-ACETYLGLUCOSAMINIDASE"/>
    <property type="match status" value="1"/>
</dbReference>
<keyword evidence="3" id="KW-1185">Reference proteome</keyword>
<dbReference type="HOGENOM" id="CLU_1086439_0_0_1"/>